<keyword evidence="4" id="KW-1185">Reference proteome</keyword>
<evidence type="ECO:0000259" key="2">
    <source>
        <dbReference type="SMART" id="SM00858"/>
    </source>
</evidence>
<feature type="domain" description="SAF" evidence="2">
    <location>
        <begin position="46"/>
        <end position="108"/>
    </location>
</feature>
<dbReference type="InterPro" id="IPR013974">
    <property type="entry name" value="SAF"/>
</dbReference>
<dbReference type="Pfam" id="PF08666">
    <property type="entry name" value="SAF"/>
    <property type="match status" value="1"/>
</dbReference>
<reference evidence="3 4" key="1">
    <citation type="submission" date="2016-11" db="EMBL/GenBank/DDBJ databases">
        <authorList>
            <person name="Jaros S."/>
            <person name="Januszkiewicz K."/>
            <person name="Wedrychowicz H."/>
        </authorList>
    </citation>
    <scope>NUCLEOTIDE SEQUENCE [LARGE SCALE GENOMIC DNA]</scope>
    <source>
        <strain evidence="3 4">DSM 45627</strain>
    </source>
</reference>
<evidence type="ECO:0000256" key="1">
    <source>
        <dbReference type="SAM" id="SignalP"/>
    </source>
</evidence>
<gene>
    <name evidence="3" type="ORF">SAMN05443575_4098</name>
</gene>
<dbReference type="RefSeq" id="WP_084181560.1">
    <property type="nucleotide sequence ID" value="NZ_FQVU01000007.1"/>
</dbReference>
<keyword evidence="1" id="KW-0732">Signal</keyword>
<feature type="chain" id="PRO_5012861419" evidence="1">
    <location>
        <begin position="35"/>
        <end position="218"/>
    </location>
</feature>
<accession>A0A1M5U120</accession>
<dbReference type="EMBL" id="FQVU01000007">
    <property type="protein sequence ID" value="SHH56560.1"/>
    <property type="molecule type" value="Genomic_DNA"/>
</dbReference>
<dbReference type="Proteomes" id="UP000186132">
    <property type="component" value="Unassembled WGS sequence"/>
</dbReference>
<dbReference type="OrthoDB" id="4808509at2"/>
<evidence type="ECO:0000313" key="4">
    <source>
        <dbReference type="Proteomes" id="UP000186132"/>
    </source>
</evidence>
<dbReference type="CDD" id="cd11614">
    <property type="entry name" value="SAF_CpaB_FlgA_like"/>
    <property type="match status" value="1"/>
</dbReference>
<name>A0A1M5U120_9ACTN</name>
<dbReference type="SMART" id="SM00858">
    <property type="entry name" value="SAF"/>
    <property type="match status" value="1"/>
</dbReference>
<proteinExistence type="predicted"/>
<dbReference type="STRING" id="1206085.SAMN05443575_4098"/>
<protein>
    <submittedName>
        <fullName evidence="3">Flp pilus assembly protein CpaB</fullName>
    </submittedName>
</protein>
<evidence type="ECO:0000313" key="3">
    <source>
        <dbReference type="EMBL" id="SHH56560.1"/>
    </source>
</evidence>
<feature type="signal peptide" evidence="1">
    <location>
        <begin position="1"/>
        <end position="34"/>
    </location>
</feature>
<organism evidence="3 4">
    <name type="scientific">Jatrophihabitans endophyticus</name>
    <dbReference type="NCBI Taxonomy" id="1206085"/>
    <lineage>
        <taxon>Bacteria</taxon>
        <taxon>Bacillati</taxon>
        <taxon>Actinomycetota</taxon>
        <taxon>Actinomycetes</taxon>
        <taxon>Jatrophihabitantales</taxon>
        <taxon>Jatrophihabitantaceae</taxon>
        <taxon>Jatrophihabitans</taxon>
    </lineage>
</organism>
<dbReference type="AlphaFoldDB" id="A0A1M5U120"/>
<sequence length="218" mass="22364">MLTSLRLALGRVGRWPRAAAAAACLLLAAVSALADRAAPGASARGHPVVISTRVLAAGHALVARDLRVTRWPDRPPLPGTLADARHLVGHRLAGPLAAGEPVTRLRLVDDRLTIGLGRSLVAQPVDVDTDVRGLVNPGTRVDLLAVAVPDTVPSGDAPAAGAQRVADGVRVLAVLPGPQDATSTRAGSRLVLAVSRPDAVRIAGLRVNRMFTVVGSGP</sequence>